<dbReference type="KEGG" id="gbi:PG2T_05880"/>
<keyword evidence="2" id="KW-1185">Reference proteome</keyword>
<organism evidence="1 2">
    <name type="scientific">Immundisolibacter cernigliae</name>
    <dbReference type="NCBI Taxonomy" id="1810504"/>
    <lineage>
        <taxon>Bacteria</taxon>
        <taxon>Pseudomonadati</taxon>
        <taxon>Pseudomonadota</taxon>
        <taxon>Gammaproteobacteria</taxon>
        <taxon>Immundisolibacterales</taxon>
        <taxon>Immundisolibacteraceae</taxon>
        <taxon>Immundisolibacter</taxon>
    </lineage>
</organism>
<dbReference type="SUPFAM" id="SSF64076">
    <property type="entry name" value="MTH938-like"/>
    <property type="match status" value="1"/>
</dbReference>
<dbReference type="InParanoid" id="A0A1B1YSG8"/>
<dbReference type="PANTHER" id="PTHR21192">
    <property type="entry name" value="NUCLEAR PROTEIN E3-3"/>
    <property type="match status" value="1"/>
</dbReference>
<dbReference type="STRING" id="1810504.PG2T_05880"/>
<dbReference type="Proteomes" id="UP000092952">
    <property type="component" value="Chromosome"/>
</dbReference>
<dbReference type="EMBL" id="CP014671">
    <property type="protein sequence ID" value="ANX03768.1"/>
    <property type="molecule type" value="Genomic_DNA"/>
</dbReference>
<dbReference type="PANTHER" id="PTHR21192:SF2">
    <property type="entry name" value="NADH DEHYDROGENASE [UBIQUINONE] 1 ALPHA SUBCOMPLEX ASSEMBLY FACTOR 3"/>
    <property type="match status" value="1"/>
</dbReference>
<protein>
    <submittedName>
        <fullName evidence="1">Uncharacterized protein</fullName>
    </submittedName>
</protein>
<reference evidence="2" key="1">
    <citation type="submission" date="2016-03" db="EMBL/GenBank/DDBJ databases">
        <title>Complete genome sequence of Solimmundus cernigliae, representing a novel lineage of polycyclic aromatic hydrocarbon degraders within the Gammaproteobacteria.</title>
        <authorList>
            <person name="Singleton D.R."/>
            <person name="Dickey A.N."/>
            <person name="Scholl E.H."/>
            <person name="Wright F.A."/>
            <person name="Aitken M.D."/>
        </authorList>
    </citation>
    <scope>NUCLEOTIDE SEQUENCE [LARGE SCALE GENOMIC DNA]</scope>
    <source>
        <strain evidence="2">TR3.2</strain>
    </source>
</reference>
<dbReference type="InterPro" id="IPR036748">
    <property type="entry name" value="MTH938-like_sf"/>
</dbReference>
<proteinExistence type="predicted"/>
<sequence length="134" mass="14208">MKIHIERGATYRVQAYDALSVAVARGEAVQTLTAPALLQPDVAPAEWAIAQATAQAPPPLAAFEALLEHAPELVLYGSGARLRFPGAQVMHLFHARGIGFETMDTFAACRTYNVLSMEGRRVLAALLIGPAVGG</sequence>
<evidence type="ECO:0000313" key="1">
    <source>
        <dbReference type="EMBL" id="ANX03768.1"/>
    </source>
</evidence>
<dbReference type="OrthoDB" id="9800373at2"/>
<dbReference type="InterPro" id="IPR007523">
    <property type="entry name" value="NDUFAF3/AAMDC"/>
</dbReference>
<gene>
    <name evidence="1" type="ORF">PG2T_05880</name>
</gene>
<dbReference type="Gene3D" id="3.40.1230.10">
    <property type="entry name" value="MTH938-like"/>
    <property type="match status" value="1"/>
</dbReference>
<dbReference type="AlphaFoldDB" id="A0A1B1YSG8"/>
<dbReference type="RefSeq" id="WP_068803395.1">
    <property type="nucleotide sequence ID" value="NZ_CP014671.1"/>
</dbReference>
<accession>A0A1B1YSG8</accession>
<dbReference type="Pfam" id="PF04430">
    <property type="entry name" value="DUF498"/>
    <property type="match status" value="1"/>
</dbReference>
<evidence type="ECO:0000313" key="2">
    <source>
        <dbReference type="Proteomes" id="UP000092952"/>
    </source>
</evidence>
<name>A0A1B1YSG8_9GAMM</name>